<dbReference type="Proteomes" id="UP000053372">
    <property type="component" value="Unassembled WGS sequence"/>
</dbReference>
<evidence type="ECO:0000256" key="2">
    <source>
        <dbReference type="ARBA" id="ARBA00002681"/>
    </source>
</evidence>
<name>A0A0V7ZF55_9CYAN</name>
<dbReference type="NCBIfam" id="TIGR01198">
    <property type="entry name" value="pgl"/>
    <property type="match status" value="1"/>
</dbReference>
<evidence type="ECO:0000313" key="9">
    <source>
        <dbReference type="EMBL" id="KST63205.1"/>
    </source>
</evidence>
<gene>
    <name evidence="7" type="primary">pgl</name>
    <name evidence="9" type="ORF">BC008_12930</name>
</gene>
<evidence type="ECO:0000256" key="5">
    <source>
        <dbReference type="ARBA" id="ARBA00013198"/>
    </source>
</evidence>
<protein>
    <recommendedName>
        <fullName evidence="6 7">6-phosphogluconolactonase</fullName>
        <shortName evidence="7">6PGL</shortName>
        <ecNumber evidence="5 7">3.1.1.31</ecNumber>
    </recommendedName>
</protein>
<dbReference type="InterPro" id="IPR037171">
    <property type="entry name" value="NagB/RpiA_transferase-like"/>
</dbReference>
<evidence type="ECO:0000256" key="3">
    <source>
        <dbReference type="ARBA" id="ARBA00004961"/>
    </source>
</evidence>
<dbReference type="AlphaFoldDB" id="A0A0V7ZF55"/>
<dbReference type="SUPFAM" id="SSF100950">
    <property type="entry name" value="NagB/RpiA/CoA transferase-like"/>
    <property type="match status" value="1"/>
</dbReference>
<dbReference type="GO" id="GO:0017057">
    <property type="term" value="F:6-phosphogluconolactonase activity"/>
    <property type="evidence" value="ECO:0007669"/>
    <property type="project" value="UniProtKB-UniRule"/>
</dbReference>
<evidence type="ECO:0000256" key="1">
    <source>
        <dbReference type="ARBA" id="ARBA00000832"/>
    </source>
</evidence>
<evidence type="ECO:0000259" key="8">
    <source>
        <dbReference type="Pfam" id="PF01182"/>
    </source>
</evidence>
<feature type="domain" description="Glucosamine/galactosamine-6-phosphate isomerase" evidence="8">
    <location>
        <begin position="10"/>
        <end position="228"/>
    </location>
</feature>
<dbReference type="GO" id="GO:0005975">
    <property type="term" value="P:carbohydrate metabolic process"/>
    <property type="evidence" value="ECO:0007669"/>
    <property type="project" value="UniProtKB-UniRule"/>
</dbReference>
<dbReference type="OrthoDB" id="9810967at2"/>
<evidence type="ECO:0000256" key="7">
    <source>
        <dbReference type="RuleBase" id="RU365095"/>
    </source>
</evidence>
<dbReference type="GO" id="GO:0006098">
    <property type="term" value="P:pentose-phosphate shunt"/>
    <property type="evidence" value="ECO:0007669"/>
    <property type="project" value="UniProtKB-UniPathway"/>
</dbReference>
<sequence length="242" mass="26930">MNKKIEVLSDKPALVNRALELILSKIEPAIQQRGQFTIALSGGSTPKPLYEAIANQKLPWDKIHVFWGDERYVSPEHQDSNQLMARRAWLDKVEISESNIHPMPTDAAQPSQAAVKYEEHLQKFFQVSPGEFPALDVNLLGMGDDAHTASLFPHTEALAVKDRLVTVGNKDGNSRLTFTYPFINAARCVIFLVAGENKKPALAQVFAPQADSSTYPSRLIQPQGELWWLFDQAAGSEVAHQK</sequence>
<dbReference type="Pfam" id="PF01182">
    <property type="entry name" value="Glucosamine_iso"/>
    <property type="match status" value="1"/>
</dbReference>
<dbReference type="RefSeq" id="WP_027846603.1">
    <property type="nucleotide sequence ID" value="NZ_LMTZ01000141.1"/>
</dbReference>
<dbReference type="InterPro" id="IPR039104">
    <property type="entry name" value="6PGL"/>
</dbReference>
<organism evidence="9 10">
    <name type="scientific">Mastigocoleus testarum BC008</name>
    <dbReference type="NCBI Taxonomy" id="371196"/>
    <lineage>
        <taxon>Bacteria</taxon>
        <taxon>Bacillati</taxon>
        <taxon>Cyanobacteriota</taxon>
        <taxon>Cyanophyceae</taxon>
        <taxon>Nostocales</taxon>
        <taxon>Hapalosiphonaceae</taxon>
        <taxon>Mastigocoleus</taxon>
    </lineage>
</organism>
<keyword evidence="7" id="KW-0378">Hydrolase</keyword>
<evidence type="ECO:0000256" key="4">
    <source>
        <dbReference type="ARBA" id="ARBA00010662"/>
    </source>
</evidence>
<dbReference type="UniPathway" id="UPA00115">
    <property type="reaction ID" value="UER00409"/>
</dbReference>
<comment type="caution">
    <text evidence="9">The sequence shown here is derived from an EMBL/GenBank/DDBJ whole genome shotgun (WGS) entry which is preliminary data.</text>
</comment>
<dbReference type="InterPro" id="IPR005900">
    <property type="entry name" value="6-phosphogluconolactonase_DevB"/>
</dbReference>
<evidence type="ECO:0000256" key="6">
    <source>
        <dbReference type="ARBA" id="ARBA00020337"/>
    </source>
</evidence>
<keyword evidence="10" id="KW-1185">Reference proteome</keyword>
<dbReference type="EMBL" id="LMTZ01000141">
    <property type="protein sequence ID" value="KST63205.1"/>
    <property type="molecule type" value="Genomic_DNA"/>
</dbReference>
<dbReference type="InterPro" id="IPR006148">
    <property type="entry name" value="Glc/Gal-6P_isomerase"/>
</dbReference>
<dbReference type="PANTHER" id="PTHR11054:SF0">
    <property type="entry name" value="6-PHOSPHOGLUCONOLACTONASE"/>
    <property type="match status" value="1"/>
</dbReference>
<comment type="similarity">
    <text evidence="4 7">Belongs to the glucosamine/galactosamine-6-phosphate isomerase family. 6-phosphogluconolactonase subfamily.</text>
</comment>
<comment type="function">
    <text evidence="2 7">Hydrolysis of 6-phosphogluconolactone to 6-phosphogluconate.</text>
</comment>
<accession>A0A0V7ZF55</accession>
<dbReference type="EC" id="3.1.1.31" evidence="5 7"/>
<evidence type="ECO:0000313" key="10">
    <source>
        <dbReference type="Proteomes" id="UP000053372"/>
    </source>
</evidence>
<comment type="pathway">
    <text evidence="3 7">Carbohydrate degradation; pentose phosphate pathway; D-ribulose 5-phosphate from D-glucose 6-phosphate (oxidative stage): step 2/3.</text>
</comment>
<dbReference type="CDD" id="cd01400">
    <property type="entry name" value="6PGL"/>
    <property type="match status" value="1"/>
</dbReference>
<reference evidence="9 10" key="1">
    <citation type="journal article" date="2015" name="Genome Announc.">
        <title>Draft Genome of the Euendolithic (true boring) Cyanobacterium Mastigocoleus testarum strain BC008.</title>
        <authorList>
            <person name="Guida B.S."/>
            <person name="Garcia-Pichel F."/>
        </authorList>
    </citation>
    <scope>NUCLEOTIDE SEQUENCE [LARGE SCALE GENOMIC DNA]</scope>
    <source>
        <strain evidence="9 10">BC008</strain>
    </source>
</reference>
<dbReference type="PANTHER" id="PTHR11054">
    <property type="entry name" value="6-PHOSPHOGLUCONOLACTONASE"/>
    <property type="match status" value="1"/>
</dbReference>
<proteinExistence type="inferred from homology"/>
<dbReference type="Gene3D" id="3.40.50.1360">
    <property type="match status" value="1"/>
</dbReference>
<comment type="catalytic activity">
    <reaction evidence="1 7">
        <text>6-phospho-D-glucono-1,5-lactone + H2O = 6-phospho-D-gluconate + H(+)</text>
        <dbReference type="Rhea" id="RHEA:12556"/>
        <dbReference type="ChEBI" id="CHEBI:15377"/>
        <dbReference type="ChEBI" id="CHEBI:15378"/>
        <dbReference type="ChEBI" id="CHEBI:57955"/>
        <dbReference type="ChEBI" id="CHEBI:58759"/>
        <dbReference type="EC" id="3.1.1.31"/>
    </reaction>
</comment>